<evidence type="ECO:0008006" key="4">
    <source>
        <dbReference type="Google" id="ProtNLM"/>
    </source>
</evidence>
<dbReference type="OrthoDB" id="1745821at2759"/>
<name>A0A2U1KZD0_ARTAN</name>
<dbReference type="EMBL" id="PKPP01012604">
    <property type="protein sequence ID" value="PWA42127.1"/>
    <property type="molecule type" value="Genomic_DNA"/>
</dbReference>
<feature type="region of interest" description="Disordered" evidence="1">
    <location>
        <begin position="1"/>
        <end position="20"/>
    </location>
</feature>
<evidence type="ECO:0000313" key="3">
    <source>
        <dbReference type="Proteomes" id="UP000245207"/>
    </source>
</evidence>
<evidence type="ECO:0000256" key="1">
    <source>
        <dbReference type="SAM" id="MobiDB-lite"/>
    </source>
</evidence>
<dbReference type="PANTHER" id="PTHR34835:SF90">
    <property type="entry name" value="AMINOTRANSFERASE-LIKE PLANT MOBILE DOMAIN-CONTAINING PROTEIN"/>
    <property type="match status" value="1"/>
</dbReference>
<dbReference type="AlphaFoldDB" id="A0A2U1KZD0"/>
<keyword evidence="3" id="KW-1185">Reference proteome</keyword>
<feature type="region of interest" description="Disordered" evidence="1">
    <location>
        <begin position="306"/>
        <end position="359"/>
    </location>
</feature>
<gene>
    <name evidence="2" type="ORF">CTI12_AA548230</name>
</gene>
<proteinExistence type="predicted"/>
<dbReference type="Proteomes" id="UP000245207">
    <property type="component" value="Unassembled WGS sequence"/>
</dbReference>
<organism evidence="2 3">
    <name type="scientific">Artemisia annua</name>
    <name type="common">Sweet wormwood</name>
    <dbReference type="NCBI Taxonomy" id="35608"/>
    <lineage>
        <taxon>Eukaryota</taxon>
        <taxon>Viridiplantae</taxon>
        <taxon>Streptophyta</taxon>
        <taxon>Embryophyta</taxon>
        <taxon>Tracheophyta</taxon>
        <taxon>Spermatophyta</taxon>
        <taxon>Magnoliopsida</taxon>
        <taxon>eudicotyledons</taxon>
        <taxon>Gunneridae</taxon>
        <taxon>Pentapetalae</taxon>
        <taxon>asterids</taxon>
        <taxon>campanulids</taxon>
        <taxon>Asterales</taxon>
        <taxon>Asteraceae</taxon>
        <taxon>Asteroideae</taxon>
        <taxon>Anthemideae</taxon>
        <taxon>Artemisiinae</taxon>
        <taxon>Artemisia</taxon>
    </lineage>
</organism>
<comment type="caution">
    <text evidence="2">The sequence shown here is derived from an EMBL/GenBank/DDBJ whole genome shotgun (WGS) entry which is preliminary data.</text>
</comment>
<sequence length="359" mass="41247">MEIEEEAHDKKKKKKYIIKEEPPATPQTVKRIYKKSKCTTRAGKKPTKKVIYPSCITRSSPKAMSDAMVGLTEMRKKCLKDIGFERFINFPITELPGALLYYVVDKFHPTSMELRLEKGSIKITKQRIHDMIGVPMGKTKLEDLEQRSPDDPFIAEWESQYSNVPKITPAAISTEITSTFDADFIFTINFLTLFTSSMGKVDNGAKVYRTVLQHVKENDVISDIDWCGYILECLRTSRQNWKKVKKGDFYYGPATFLCLLYLDSTNFTNFQVMRHRPTMRSWNTQAMRKRIGMEIKDNCLGKLEHHEEFDPEEEQTGLNFYKGTDVYNEPLPPKRPETKEPKTMPTAKPSAKPSALAAG</sequence>
<reference evidence="2 3" key="1">
    <citation type="journal article" date="2018" name="Mol. Plant">
        <title>The genome of Artemisia annua provides insight into the evolution of Asteraceae family and artemisinin biosynthesis.</title>
        <authorList>
            <person name="Shen Q."/>
            <person name="Zhang L."/>
            <person name="Liao Z."/>
            <person name="Wang S."/>
            <person name="Yan T."/>
            <person name="Shi P."/>
            <person name="Liu M."/>
            <person name="Fu X."/>
            <person name="Pan Q."/>
            <person name="Wang Y."/>
            <person name="Lv Z."/>
            <person name="Lu X."/>
            <person name="Zhang F."/>
            <person name="Jiang W."/>
            <person name="Ma Y."/>
            <person name="Chen M."/>
            <person name="Hao X."/>
            <person name="Li L."/>
            <person name="Tang Y."/>
            <person name="Lv G."/>
            <person name="Zhou Y."/>
            <person name="Sun X."/>
            <person name="Brodelius P.E."/>
            <person name="Rose J.K.C."/>
            <person name="Tang K."/>
        </authorList>
    </citation>
    <scope>NUCLEOTIDE SEQUENCE [LARGE SCALE GENOMIC DNA]</scope>
    <source>
        <strain evidence="3">cv. Huhao1</strain>
        <tissue evidence="2">Leaf</tissue>
    </source>
</reference>
<feature type="compositionally biased region" description="Low complexity" evidence="1">
    <location>
        <begin position="343"/>
        <end position="359"/>
    </location>
</feature>
<evidence type="ECO:0000313" key="2">
    <source>
        <dbReference type="EMBL" id="PWA42127.1"/>
    </source>
</evidence>
<feature type="compositionally biased region" description="Basic and acidic residues" evidence="1">
    <location>
        <begin position="332"/>
        <end position="342"/>
    </location>
</feature>
<protein>
    <recommendedName>
        <fullName evidence="4">Ulp1 protease family, C-terminal catalytic domain-containing protein</fullName>
    </recommendedName>
</protein>
<accession>A0A2U1KZD0</accession>
<dbReference type="PANTHER" id="PTHR34835">
    <property type="entry name" value="OS07G0283600 PROTEIN-RELATED"/>
    <property type="match status" value="1"/>
</dbReference>